<reference evidence="4" key="1">
    <citation type="journal article" date="2019" name="Int. J. Syst. Evol. Microbiol.">
        <title>The Global Catalogue of Microorganisms (GCM) 10K type strain sequencing project: providing services to taxonomists for standard genome sequencing and annotation.</title>
        <authorList>
            <consortium name="The Broad Institute Genomics Platform"/>
            <consortium name="The Broad Institute Genome Sequencing Center for Infectious Disease"/>
            <person name="Wu L."/>
            <person name="Ma J."/>
        </authorList>
    </citation>
    <scope>NUCLEOTIDE SEQUENCE [LARGE SCALE GENOMIC DNA]</scope>
    <source>
        <strain evidence="4">JCM 17593</strain>
    </source>
</reference>
<dbReference type="PANTHER" id="PTHR46969">
    <property type="entry name" value="BIFUNCTIONAL PROTEIN HLDE"/>
    <property type="match status" value="1"/>
</dbReference>
<dbReference type="Gene3D" id="3.40.1190.20">
    <property type="match status" value="1"/>
</dbReference>
<evidence type="ECO:0000256" key="1">
    <source>
        <dbReference type="SAM" id="MobiDB-lite"/>
    </source>
</evidence>
<gene>
    <name evidence="3" type="ORF">GCM10022288_09600</name>
</gene>
<proteinExistence type="predicted"/>
<protein>
    <recommendedName>
        <fullName evidence="2">Carbohydrate kinase PfkB domain-containing protein</fullName>
    </recommendedName>
</protein>
<dbReference type="RefSeq" id="WP_344774386.1">
    <property type="nucleotide sequence ID" value="NZ_BAABBX010000006.1"/>
</dbReference>
<dbReference type="SUPFAM" id="SSF53613">
    <property type="entry name" value="Ribokinase-like"/>
    <property type="match status" value="1"/>
</dbReference>
<sequence>MSAARIVVVGDLLLDVDLWGPSQRAAPDGGNPIVDVTSESARAGGAGLVATLLRADGHEVRLVAAMGADASADRLRALIGDLDLIAAPSGAPTPVKTRLRAGDTTVARIDTGCAAPPPPTVTADQLAALEDADAIVVADYGRGMTADAGIRSALAARVEQLPIVWDPHPRGTAPVRGVAIATPNRSEATGFTGTADVVRAARALLDEWEPQAVAITLGADGVLLHDESAHRLPTRAVDVADGCGAGDRFASALAAALAAGAPVKAAVGRAMEATGEFLAAGGVSALRSPSPQSDPNTSRKERL</sequence>
<feature type="domain" description="Carbohydrate kinase PfkB" evidence="2">
    <location>
        <begin position="4"/>
        <end position="273"/>
    </location>
</feature>
<dbReference type="InterPro" id="IPR029056">
    <property type="entry name" value="Ribokinase-like"/>
</dbReference>
<organism evidence="3 4">
    <name type="scientific">Gryllotalpicola kribbensis</name>
    <dbReference type="NCBI Taxonomy" id="993084"/>
    <lineage>
        <taxon>Bacteria</taxon>
        <taxon>Bacillati</taxon>
        <taxon>Actinomycetota</taxon>
        <taxon>Actinomycetes</taxon>
        <taxon>Micrococcales</taxon>
        <taxon>Microbacteriaceae</taxon>
        <taxon>Gryllotalpicola</taxon>
    </lineage>
</organism>
<evidence type="ECO:0000259" key="2">
    <source>
        <dbReference type="Pfam" id="PF00294"/>
    </source>
</evidence>
<feature type="compositionally biased region" description="Polar residues" evidence="1">
    <location>
        <begin position="287"/>
        <end position="296"/>
    </location>
</feature>
<evidence type="ECO:0000313" key="4">
    <source>
        <dbReference type="Proteomes" id="UP001500213"/>
    </source>
</evidence>
<accession>A0ABP8AM74</accession>
<evidence type="ECO:0000313" key="3">
    <source>
        <dbReference type="EMBL" id="GAA4186302.1"/>
    </source>
</evidence>
<dbReference type="EMBL" id="BAABBX010000006">
    <property type="protein sequence ID" value="GAA4186302.1"/>
    <property type="molecule type" value="Genomic_DNA"/>
</dbReference>
<feature type="region of interest" description="Disordered" evidence="1">
    <location>
        <begin position="281"/>
        <end position="303"/>
    </location>
</feature>
<dbReference type="Proteomes" id="UP001500213">
    <property type="component" value="Unassembled WGS sequence"/>
</dbReference>
<keyword evidence="4" id="KW-1185">Reference proteome</keyword>
<comment type="caution">
    <text evidence="3">The sequence shown here is derived from an EMBL/GenBank/DDBJ whole genome shotgun (WGS) entry which is preliminary data.</text>
</comment>
<dbReference type="PANTHER" id="PTHR46969:SF1">
    <property type="entry name" value="BIFUNCTIONAL PROTEIN HLDE"/>
    <property type="match status" value="1"/>
</dbReference>
<dbReference type="Pfam" id="PF00294">
    <property type="entry name" value="PfkB"/>
    <property type="match status" value="1"/>
</dbReference>
<name>A0ABP8AM74_9MICO</name>
<dbReference type="InterPro" id="IPR011611">
    <property type="entry name" value="PfkB_dom"/>
</dbReference>